<comment type="caution">
    <text evidence="2">The sequence shown here is derived from an EMBL/GenBank/DDBJ whole genome shotgun (WGS) entry which is preliminary data.</text>
</comment>
<sequence>MITVFVGILLLVALIFRLHRPLAFEKDCALFFLTTKQAPQFSAEFRAAEHVDGKVEGGVEGADQGGNIVKELQVLGVIPGRVKIY</sequence>
<dbReference type="EMBL" id="JAIWYP010000001">
    <property type="protein sequence ID" value="KAH3898329.1"/>
    <property type="molecule type" value="Genomic_DNA"/>
</dbReference>
<keyword evidence="1" id="KW-0732">Signal</keyword>
<keyword evidence="3" id="KW-1185">Reference proteome</keyword>
<reference evidence="2" key="1">
    <citation type="journal article" date="2019" name="bioRxiv">
        <title>The Genome of the Zebra Mussel, Dreissena polymorpha: A Resource for Invasive Species Research.</title>
        <authorList>
            <person name="McCartney M.A."/>
            <person name="Auch B."/>
            <person name="Kono T."/>
            <person name="Mallez S."/>
            <person name="Zhang Y."/>
            <person name="Obille A."/>
            <person name="Becker A."/>
            <person name="Abrahante J.E."/>
            <person name="Garbe J."/>
            <person name="Badalamenti J.P."/>
            <person name="Herman A."/>
            <person name="Mangelson H."/>
            <person name="Liachko I."/>
            <person name="Sullivan S."/>
            <person name="Sone E.D."/>
            <person name="Koren S."/>
            <person name="Silverstein K.A.T."/>
            <person name="Beckman K.B."/>
            <person name="Gohl D.M."/>
        </authorList>
    </citation>
    <scope>NUCLEOTIDE SEQUENCE</scope>
    <source>
        <strain evidence="2">Duluth1</strain>
        <tissue evidence="2">Whole animal</tissue>
    </source>
</reference>
<name>A0A9D4NQE7_DREPO</name>
<feature type="signal peptide" evidence="1">
    <location>
        <begin position="1"/>
        <end position="23"/>
    </location>
</feature>
<dbReference type="Proteomes" id="UP000828390">
    <property type="component" value="Unassembled WGS sequence"/>
</dbReference>
<proteinExistence type="predicted"/>
<reference evidence="2" key="2">
    <citation type="submission" date="2020-11" db="EMBL/GenBank/DDBJ databases">
        <authorList>
            <person name="McCartney M.A."/>
            <person name="Auch B."/>
            <person name="Kono T."/>
            <person name="Mallez S."/>
            <person name="Becker A."/>
            <person name="Gohl D.M."/>
            <person name="Silverstein K.A.T."/>
            <person name="Koren S."/>
            <person name="Bechman K.B."/>
            <person name="Herman A."/>
            <person name="Abrahante J.E."/>
            <person name="Garbe J."/>
        </authorList>
    </citation>
    <scope>NUCLEOTIDE SEQUENCE</scope>
    <source>
        <strain evidence="2">Duluth1</strain>
        <tissue evidence="2">Whole animal</tissue>
    </source>
</reference>
<evidence type="ECO:0000256" key="1">
    <source>
        <dbReference type="SAM" id="SignalP"/>
    </source>
</evidence>
<dbReference type="AlphaFoldDB" id="A0A9D4NQE7"/>
<gene>
    <name evidence="2" type="ORF">DPMN_022557</name>
</gene>
<organism evidence="2 3">
    <name type="scientific">Dreissena polymorpha</name>
    <name type="common">Zebra mussel</name>
    <name type="synonym">Mytilus polymorpha</name>
    <dbReference type="NCBI Taxonomy" id="45954"/>
    <lineage>
        <taxon>Eukaryota</taxon>
        <taxon>Metazoa</taxon>
        <taxon>Spiralia</taxon>
        <taxon>Lophotrochozoa</taxon>
        <taxon>Mollusca</taxon>
        <taxon>Bivalvia</taxon>
        <taxon>Autobranchia</taxon>
        <taxon>Heteroconchia</taxon>
        <taxon>Euheterodonta</taxon>
        <taxon>Imparidentia</taxon>
        <taxon>Neoheterodontei</taxon>
        <taxon>Myida</taxon>
        <taxon>Dreissenoidea</taxon>
        <taxon>Dreissenidae</taxon>
        <taxon>Dreissena</taxon>
    </lineage>
</organism>
<feature type="chain" id="PRO_5038736839" evidence="1">
    <location>
        <begin position="24"/>
        <end position="85"/>
    </location>
</feature>
<protein>
    <submittedName>
        <fullName evidence="2">Uncharacterized protein</fullName>
    </submittedName>
</protein>
<evidence type="ECO:0000313" key="3">
    <source>
        <dbReference type="Proteomes" id="UP000828390"/>
    </source>
</evidence>
<evidence type="ECO:0000313" key="2">
    <source>
        <dbReference type="EMBL" id="KAH3898329.1"/>
    </source>
</evidence>
<accession>A0A9D4NQE7</accession>